<gene>
    <name evidence="2" type="primary">yfcF</name>
    <name evidence="2" type="ORF">KQ929_05925</name>
</gene>
<dbReference type="RefSeq" id="WP_046884921.1">
    <property type="nucleotide sequence ID" value="NZ_CP071383.1"/>
</dbReference>
<dbReference type="SFLD" id="SFLDG00358">
    <property type="entry name" value="Main_(cytGST)"/>
    <property type="match status" value="1"/>
</dbReference>
<dbReference type="Gene3D" id="3.40.30.10">
    <property type="entry name" value="Glutaredoxin"/>
    <property type="match status" value="1"/>
</dbReference>
<dbReference type="GO" id="GO:0004364">
    <property type="term" value="F:glutathione transferase activity"/>
    <property type="evidence" value="ECO:0007669"/>
    <property type="project" value="UniProtKB-EC"/>
</dbReference>
<protein>
    <submittedName>
        <fullName evidence="2">Glutathione transferase</fullName>
        <ecNumber evidence="2">2.5.1.18</ecNumber>
    </submittedName>
</protein>
<dbReference type="CDD" id="cd00570">
    <property type="entry name" value="GST_N_family"/>
    <property type="match status" value="1"/>
</dbReference>
<dbReference type="Proteomes" id="UP000683497">
    <property type="component" value="Chromosome"/>
</dbReference>
<dbReference type="InterPro" id="IPR036282">
    <property type="entry name" value="Glutathione-S-Trfase_C_sf"/>
</dbReference>
<dbReference type="InterPro" id="IPR034338">
    <property type="entry name" value="GST_4_C"/>
</dbReference>
<dbReference type="EMBL" id="CP076838">
    <property type="protein sequence ID" value="QWW80769.1"/>
    <property type="molecule type" value="Genomic_DNA"/>
</dbReference>
<dbReference type="PANTHER" id="PTHR42673:SF21">
    <property type="entry name" value="GLUTATHIONE S-TRANSFERASE YFCF"/>
    <property type="match status" value="1"/>
</dbReference>
<dbReference type="NCBIfam" id="NF011693">
    <property type="entry name" value="PRK15113.1"/>
    <property type="match status" value="1"/>
</dbReference>
<keyword evidence="3" id="KW-1185">Reference proteome</keyword>
<dbReference type="Gene3D" id="1.20.1050.10">
    <property type="match status" value="1"/>
</dbReference>
<proteinExistence type="predicted"/>
<dbReference type="Pfam" id="PF13409">
    <property type="entry name" value="GST_N_2"/>
    <property type="match status" value="1"/>
</dbReference>
<feature type="domain" description="GST N-terminal" evidence="1">
    <location>
        <begin position="6"/>
        <end position="87"/>
    </location>
</feature>
<accession>A0ABX8JYL8</accession>
<dbReference type="InterPro" id="IPR040079">
    <property type="entry name" value="Glutathione_S-Trfase"/>
</dbReference>
<dbReference type="SFLD" id="SFLDS00019">
    <property type="entry name" value="Glutathione_Transferase_(cytos"/>
    <property type="match status" value="1"/>
</dbReference>
<dbReference type="EC" id="2.5.1.18" evidence="2"/>
<name>A0ABX8JYL8_9ENTR</name>
<dbReference type="PANTHER" id="PTHR42673">
    <property type="entry name" value="MALEYLACETOACETATE ISOMERASE"/>
    <property type="match status" value="1"/>
</dbReference>
<dbReference type="InterPro" id="IPR036249">
    <property type="entry name" value="Thioredoxin-like_sf"/>
</dbReference>
<reference evidence="2 3" key="1">
    <citation type="submission" date="2021-06" db="EMBL/GenBank/DDBJ databases">
        <title>Leclercia pneumoniae sp. nov.</title>
        <authorList>
            <person name="Hoenemann M."/>
            <person name="Viehweger A."/>
            <person name="Dietze N."/>
        </authorList>
    </citation>
    <scope>NUCLEOTIDE SEQUENCE [LARGE SCALE GENOMIC DNA]</scope>
    <source>
        <strain evidence="3">49125</strain>
    </source>
</reference>
<evidence type="ECO:0000313" key="3">
    <source>
        <dbReference type="Proteomes" id="UP000683497"/>
    </source>
</evidence>
<dbReference type="PROSITE" id="PS50404">
    <property type="entry name" value="GST_NTER"/>
    <property type="match status" value="1"/>
</dbReference>
<dbReference type="SUPFAM" id="SSF47616">
    <property type="entry name" value="GST C-terminal domain-like"/>
    <property type="match status" value="1"/>
</dbReference>
<organism evidence="2 3">
    <name type="scientific">Leclercia pneumoniae</name>
    <dbReference type="NCBI Taxonomy" id="2815358"/>
    <lineage>
        <taxon>Bacteria</taxon>
        <taxon>Pseudomonadati</taxon>
        <taxon>Pseudomonadota</taxon>
        <taxon>Gammaproteobacteria</taxon>
        <taxon>Enterobacterales</taxon>
        <taxon>Enterobacteriaceae</taxon>
        <taxon>Leclercia</taxon>
    </lineage>
</organism>
<evidence type="ECO:0000313" key="2">
    <source>
        <dbReference type="EMBL" id="QWW80769.1"/>
    </source>
</evidence>
<keyword evidence="2" id="KW-0808">Transferase</keyword>
<dbReference type="SUPFAM" id="SSF52833">
    <property type="entry name" value="Thioredoxin-like"/>
    <property type="match status" value="1"/>
</dbReference>
<dbReference type="Pfam" id="PF14834">
    <property type="entry name" value="GST_C_4"/>
    <property type="match status" value="1"/>
</dbReference>
<dbReference type="CDD" id="cd03195">
    <property type="entry name" value="GST_C_4"/>
    <property type="match status" value="1"/>
</dbReference>
<dbReference type="InterPro" id="IPR004045">
    <property type="entry name" value="Glutathione_S-Trfase_N"/>
</dbReference>
<sequence length="214" mass="24043">MNQPAITLWSDADFFSPYVMSVYVALAEKGLPFTLKTVSLDKGEHLNPRWQGYALTRRVPVLEIDGFELSESSAIDEYLEERFAPPEWERIYPHDLQKRARARQIQAWLRSDLGPIREERATDVVFAGAKKPPLSTGAQSAAGKLIDTASTLLAQGHQNLFGEWCIADTDLALMLNRLILNGDEVPPRLADYAAFQWQRASVQRYVALSAKRPG</sequence>
<evidence type="ECO:0000259" key="1">
    <source>
        <dbReference type="PROSITE" id="PS50404"/>
    </source>
</evidence>